<gene>
    <name evidence="1" type="ORF">ACFQ02_03160</name>
</gene>
<dbReference type="EMBL" id="JBHTJN010000008">
    <property type="protein sequence ID" value="MFD0965854.1"/>
    <property type="molecule type" value="Genomic_DNA"/>
</dbReference>
<dbReference type="Proteomes" id="UP001596996">
    <property type="component" value="Unassembled WGS sequence"/>
</dbReference>
<organism evidence="1 2">
    <name type="scientific">Seminibacterium arietis</name>
    <dbReference type="NCBI Taxonomy" id="1173502"/>
    <lineage>
        <taxon>Bacteria</taxon>
        <taxon>Pseudomonadati</taxon>
        <taxon>Pseudomonadota</taxon>
        <taxon>Gammaproteobacteria</taxon>
        <taxon>Pasteurellales</taxon>
        <taxon>Pasteurellaceae</taxon>
        <taxon>Seminibacterium</taxon>
    </lineage>
</organism>
<accession>A0ABW3I8V1</accession>
<evidence type="ECO:0000313" key="1">
    <source>
        <dbReference type="EMBL" id="MFD0965854.1"/>
    </source>
</evidence>
<evidence type="ECO:0000313" key="2">
    <source>
        <dbReference type="Proteomes" id="UP001596996"/>
    </source>
</evidence>
<protein>
    <submittedName>
        <fullName evidence="1">Uncharacterized protein</fullName>
    </submittedName>
</protein>
<proteinExistence type="predicted"/>
<reference evidence="2" key="1">
    <citation type="journal article" date="2019" name="Int. J. Syst. Evol. Microbiol.">
        <title>The Global Catalogue of Microorganisms (GCM) 10K type strain sequencing project: providing services to taxonomists for standard genome sequencing and annotation.</title>
        <authorList>
            <consortium name="The Broad Institute Genomics Platform"/>
            <consortium name="The Broad Institute Genome Sequencing Center for Infectious Disease"/>
            <person name="Wu L."/>
            <person name="Ma J."/>
        </authorList>
    </citation>
    <scope>NUCLEOTIDE SEQUENCE [LARGE SCALE GENOMIC DNA]</scope>
    <source>
        <strain evidence="2">CCUG 61707</strain>
    </source>
</reference>
<comment type="caution">
    <text evidence="1">The sequence shown here is derived from an EMBL/GenBank/DDBJ whole genome shotgun (WGS) entry which is preliminary data.</text>
</comment>
<name>A0ABW3I8V1_9PAST</name>
<dbReference type="RefSeq" id="WP_380819194.1">
    <property type="nucleotide sequence ID" value="NZ_JBHTJN010000008.1"/>
</dbReference>
<keyword evidence="2" id="KW-1185">Reference proteome</keyword>
<sequence>MKTALTQVGLTNTVRPLIKKNGAFGRENSIENRFIAQFVAGERASFSNGYDFGKESKHPVDPLWAIGSATVKGKISNLKFLPNNTATADITYEFRDRFTDPYDTFNWVEGEWNPNGTPYEIEDRWTNKMEFKYRPQTEKQLLELLKQN</sequence>